<dbReference type="STRING" id="6238.A8Y2H6"/>
<feature type="region of interest" description="Disordered" evidence="1">
    <location>
        <begin position="78"/>
        <end position="134"/>
    </location>
</feature>
<sequence length="134" mass="14088">MLFYKALLAILASTAVVWALPVLGDSNGLLNGLTGKLNGALGNTPLGNLNIAELIDLDELLELLEMLKEIKENISLTGELKPELEDVVDDGEATIEPDADDNDEANPEDAEGTTDASEPNGDLTTPDPEGSTEA</sequence>
<evidence type="ECO:0000313" key="4">
    <source>
        <dbReference type="Proteomes" id="UP000008549"/>
    </source>
</evidence>
<dbReference type="eggNOG" id="KOG2806">
    <property type="taxonomic scope" value="Eukaryota"/>
</dbReference>
<dbReference type="EMBL" id="HE600977">
    <property type="protein sequence ID" value="CAP39098.1"/>
    <property type="molecule type" value="Genomic_DNA"/>
</dbReference>
<dbReference type="HOGENOM" id="CLU_1898074_0_0_1"/>
<dbReference type="Proteomes" id="UP000008549">
    <property type="component" value="Unassembled WGS sequence"/>
</dbReference>
<dbReference type="WormBase" id="CBG22530">
    <property type="protein sequence ID" value="CBP12173"/>
    <property type="gene ID" value="WBGene00041069"/>
</dbReference>
<feature type="chain" id="PRO_5002730755" evidence="2">
    <location>
        <begin position="20"/>
        <end position="134"/>
    </location>
</feature>
<feature type="compositionally biased region" description="Acidic residues" evidence="1">
    <location>
        <begin position="85"/>
        <end position="112"/>
    </location>
</feature>
<evidence type="ECO:0000256" key="2">
    <source>
        <dbReference type="SAM" id="SignalP"/>
    </source>
</evidence>
<keyword evidence="4" id="KW-1185">Reference proteome</keyword>
<dbReference type="KEGG" id="cbr:CBG_22530"/>
<organism evidence="3 4">
    <name type="scientific">Caenorhabditis briggsae</name>
    <dbReference type="NCBI Taxonomy" id="6238"/>
    <lineage>
        <taxon>Eukaryota</taxon>
        <taxon>Metazoa</taxon>
        <taxon>Ecdysozoa</taxon>
        <taxon>Nematoda</taxon>
        <taxon>Chromadorea</taxon>
        <taxon>Rhabditida</taxon>
        <taxon>Rhabditina</taxon>
        <taxon>Rhabditomorpha</taxon>
        <taxon>Rhabditoidea</taxon>
        <taxon>Rhabditidae</taxon>
        <taxon>Peloderinae</taxon>
        <taxon>Caenorhabditis</taxon>
    </lineage>
</organism>
<dbReference type="InParanoid" id="A8Y2H6"/>
<dbReference type="GeneID" id="8576926"/>
<reference evidence="3 4" key="1">
    <citation type="journal article" date="2003" name="PLoS Biol.">
        <title>The genome sequence of Caenorhabditis briggsae: a platform for comparative genomics.</title>
        <authorList>
            <person name="Stein L.D."/>
            <person name="Bao Z."/>
            <person name="Blasiar D."/>
            <person name="Blumenthal T."/>
            <person name="Brent M.R."/>
            <person name="Chen N."/>
            <person name="Chinwalla A."/>
            <person name="Clarke L."/>
            <person name="Clee C."/>
            <person name="Coghlan A."/>
            <person name="Coulson A."/>
            <person name="D'Eustachio P."/>
            <person name="Fitch D.H."/>
            <person name="Fulton L.A."/>
            <person name="Fulton R.E."/>
            <person name="Griffiths-Jones S."/>
            <person name="Harris T.W."/>
            <person name="Hillier L.W."/>
            <person name="Kamath R."/>
            <person name="Kuwabara P.E."/>
            <person name="Mardis E.R."/>
            <person name="Marra M.A."/>
            <person name="Miner T.L."/>
            <person name="Minx P."/>
            <person name="Mullikin J.C."/>
            <person name="Plumb R.W."/>
            <person name="Rogers J."/>
            <person name="Schein J.E."/>
            <person name="Sohrmann M."/>
            <person name="Spieth J."/>
            <person name="Stajich J.E."/>
            <person name="Wei C."/>
            <person name="Willey D."/>
            <person name="Wilson R.K."/>
            <person name="Durbin R."/>
            <person name="Waterston R.H."/>
        </authorList>
    </citation>
    <scope>NUCLEOTIDE SEQUENCE [LARGE SCALE GENOMIC DNA]</scope>
    <source>
        <strain evidence="3 4">AF16</strain>
    </source>
</reference>
<name>A8Y2H6_CAEBR</name>
<gene>
    <name evidence="3 5" type="ORF">CBG22530</name>
    <name evidence="3" type="ORF">CBG_22530</name>
</gene>
<dbReference type="RefSeq" id="XP_002634931.1">
    <property type="nucleotide sequence ID" value="XM_002634885.1"/>
</dbReference>
<proteinExistence type="predicted"/>
<accession>A8Y2H6</accession>
<reference evidence="3 4" key="2">
    <citation type="journal article" date="2011" name="PLoS Genet.">
        <title>Caenorhabditis briggsae recombinant inbred line genotypes reveal inter-strain incompatibility and the evolution of recombination.</title>
        <authorList>
            <person name="Ross J.A."/>
            <person name="Koboldt D.C."/>
            <person name="Staisch J.E."/>
            <person name="Chamberlin H.M."/>
            <person name="Gupta B.P."/>
            <person name="Miller R.D."/>
            <person name="Baird S.E."/>
            <person name="Haag E.S."/>
        </authorList>
    </citation>
    <scope>NUCLEOTIDE SEQUENCE [LARGE SCALE GENOMIC DNA]</scope>
    <source>
        <strain evidence="3 4">AF16</strain>
    </source>
</reference>
<evidence type="ECO:0000313" key="3">
    <source>
        <dbReference type="EMBL" id="CAP39098.1"/>
    </source>
</evidence>
<evidence type="ECO:0000313" key="5">
    <source>
        <dbReference type="WormBase" id="CBG22530"/>
    </source>
</evidence>
<evidence type="ECO:0000256" key="1">
    <source>
        <dbReference type="SAM" id="MobiDB-lite"/>
    </source>
</evidence>
<keyword evidence="2" id="KW-0732">Signal</keyword>
<protein>
    <submittedName>
        <fullName evidence="3">Protein CBG22530</fullName>
    </submittedName>
</protein>
<feature type="signal peptide" evidence="2">
    <location>
        <begin position="1"/>
        <end position="19"/>
    </location>
</feature>
<dbReference type="AlphaFoldDB" id="A8Y2H6"/>
<dbReference type="CTD" id="8576926"/>